<evidence type="ECO:0000313" key="3">
    <source>
        <dbReference type="EMBL" id="MCM8568431.1"/>
    </source>
</evidence>
<dbReference type="PANTHER" id="PTHR48081:SF6">
    <property type="entry name" value="PEPTIDASE S9 PROLYL OLIGOPEPTIDASE CATALYTIC DOMAIN-CONTAINING PROTEIN"/>
    <property type="match status" value="1"/>
</dbReference>
<evidence type="ECO:0000259" key="2">
    <source>
        <dbReference type="Pfam" id="PF20434"/>
    </source>
</evidence>
<dbReference type="EMBL" id="JAMSCK010000001">
    <property type="protein sequence ID" value="MCM8568431.1"/>
    <property type="molecule type" value="Genomic_DNA"/>
</dbReference>
<dbReference type="Gene3D" id="3.40.50.1820">
    <property type="entry name" value="alpha/beta hydrolase"/>
    <property type="match status" value="1"/>
</dbReference>
<dbReference type="PROSITE" id="PS51257">
    <property type="entry name" value="PROKAR_LIPOPROTEIN"/>
    <property type="match status" value="1"/>
</dbReference>
<dbReference type="PANTHER" id="PTHR48081">
    <property type="entry name" value="AB HYDROLASE SUPERFAMILY PROTEIN C4A8.06C"/>
    <property type="match status" value="1"/>
</dbReference>
<proteinExistence type="predicted"/>
<keyword evidence="1 3" id="KW-0378">Hydrolase</keyword>
<name>A0ABT0YY85_9FLAO</name>
<keyword evidence="4" id="KW-1185">Reference proteome</keyword>
<evidence type="ECO:0000256" key="1">
    <source>
        <dbReference type="ARBA" id="ARBA00022801"/>
    </source>
</evidence>
<protein>
    <submittedName>
        <fullName evidence="3">Alpha/beta hydrolase</fullName>
    </submittedName>
</protein>
<evidence type="ECO:0000313" key="4">
    <source>
        <dbReference type="Proteomes" id="UP001155077"/>
    </source>
</evidence>
<dbReference type="Proteomes" id="UP001155077">
    <property type="component" value="Unassembled WGS sequence"/>
</dbReference>
<organism evidence="3 4">
    <name type="scientific">Gramella jeungdoensis</name>
    <dbReference type="NCBI Taxonomy" id="708091"/>
    <lineage>
        <taxon>Bacteria</taxon>
        <taxon>Pseudomonadati</taxon>
        <taxon>Bacteroidota</taxon>
        <taxon>Flavobacteriia</taxon>
        <taxon>Flavobacteriales</taxon>
        <taxon>Flavobacteriaceae</taxon>
        <taxon>Christiangramia</taxon>
    </lineage>
</organism>
<feature type="domain" description="BD-FAE-like" evidence="2">
    <location>
        <begin position="61"/>
        <end position="256"/>
    </location>
</feature>
<sequence>MKTTVLGFILFLLTCACLAQEYKSIWPEGKMPNSRGMKLELLEKGERITQVAEPGLYRFLPAKEENKGAAVLILPSGGYQHLTYNWGGFQVAKWFNSLGVSAFVLIYRLPTSPDLKIRHKGPIQDAQRAMKVIRSSAVQYGIDPGKIGVFATSAGGHLATTLGTHTEDFSVIKNDTLNDYSFKPDFQVLVSPVISFGKYAHGGSRENFLGTSPSEEMIEKYSNELQVSGDTPPSFLVHAQNDRSVSPINSILFYEAMLEYGVEGSLHIFPVGSHGVGINNSSELTDMWPELCEKWLKEIDVLD</sequence>
<accession>A0ABT0YY85</accession>
<dbReference type="InterPro" id="IPR029058">
    <property type="entry name" value="AB_hydrolase_fold"/>
</dbReference>
<comment type="caution">
    <text evidence="3">The sequence shown here is derived from an EMBL/GenBank/DDBJ whole genome shotgun (WGS) entry which is preliminary data.</text>
</comment>
<dbReference type="InterPro" id="IPR049492">
    <property type="entry name" value="BD-FAE-like_dom"/>
</dbReference>
<gene>
    <name evidence="3" type="ORF">NE848_03525</name>
</gene>
<dbReference type="SUPFAM" id="SSF53474">
    <property type="entry name" value="alpha/beta-Hydrolases"/>
    <property type="match status" value="1"/>
</dbReference>
<dbReference type="RefSeq" id="WP_252110825.1">
    <property type="nucleotide sequence ID" value="NZ_JAMSCK010000001.1"/>
</dbReference>
<dbReference type="Pfam" id="PF20434">
    <property type="entry name" value="BD-FAE"/>
    <property type="match status" value="1"/>
</dbReference>
<reference evidence="3" key="1">
    <citation type="submission" date="2022-06" db="EMBL/GenBank/DDBJ databases">
        <title>Gramella sediminis sp. nov., isolated from deep-sea sediment of the Indian Ocean.</title>
        <authorList>
            <person name="Yang L."/>
        </authorList>
    </citation>
    <scope>NUCLEOTIDE SEQUENCE</scope>
    <source>
        <strain evidence="3">HMD3159</strain>
    </source>
</reference>
<dbReference type="InterPro" id="IPR050300">
    <property type="entry name" value="GDXG_lipolytic_enzyme"/>
</dbReference>
<dbReference type="GO" id="GO:0016787">
    <property type="term" value="F:hydrolase activity"/>
    <property type="evidence" value="ECO:0007669"/>
    <property type="project" value="UniProtKB-KW"/>
</dbReference>